<evidence type="ECO:0000313" key="5">
    <source>
        <dbReference type="Proteomes" id="UP001515100"/>
    </source>
</evidence>
<keyword evidence="5" id="KW-1185">Reference proteome</keyword>
<dbReference type="InterPro" id="IPR002818">
    <property type="entry name" value="DJ-1/PfpI"/>
</dbReference>
<organism evidence="4 5">
    <name type="scientific">Aeromicrobium fastidiosum</name>
    <dbReference type="NCBI Taxonomy" id="52699"/>
    <lineage>
        <taxon>Bacteria</taxon>
        <taxon>Bacillati</taxon>
        <taxon>Actinomycetota</taxon>
        <taxon>Actinomycetes</taxon>
        <taxon>Propionibacteriales</taxon>
        <taxon>Nocardioidaceae</taxon>
        <taxon>Aeromicrobium</taxon>
    </lineage>
</organism>
<dbReference type="EMBL" id="SDPP02000001">
    <property type="protein sequence ID" value="KAA1380407.1"/>
    <property type="molecule type" value="Genomic_DNA"/>
</dbReference>
<sequence length="200" mass="20704">MSSPSTASQADKPQPGQPLSGKKIAFLTSQIGVEKAELESPWQAVIDAGGEPTLIAPETSPVQSMVGDVDKDATFDPDLTVADATATDFDALVIPGGTVNADHVRADDDSVAMVKAFADAGKPVAAICHGPWALVEAGVLPGKTLTSFPSLRTDIANAGGSWVDETVFHCPANGWDLVTSRNPDDLDAFNATLTDVFAKA</sequence>
<comment type="similarity">
    <text evidence="1">Belongs to the peptidase C56 family.</text>
</comment>
<dbReference type="Pfam" id="PF01965">
    <property type="entry name" value="DJ-1_PfpI"/>
    <property type="match status" value="1"/>
</dbReference>
<dbReference type="InterPro" id="IPR006286">
    <property type="entry name" value="C56_PfpI-like"/>
</dbReference>
<name>A0A641AS95_9ACTN</name>
<feature type="compositionally biased region" description="Polar residues" evidence="2">
    <location>
        <begin position="1"/>
        <end position="11"/>
    </location>
</feature>
<dbReference type="OrthoDB" id="9792284at2"/>
<evidence type="ECO:0000313" key="4">
    <source>
        <dbReference type="EMBL" id="KAA1380407.1"/>
    </source>
</evidence>
<feature type="region of interest" description="Disordered" evidence="2">
    <location>
        <begin position="1"/>
        <end position="23"/>
    </location>
</feature>
<comment type="caution">
    <text evidence="4">The sequence shown here is derived from an EMBL/GenBank/DDBJ whole genome shotgun (WGS) entry which is preliminary data.</text>
</comment>
<gene>
    <name evidence="4" type="ORF">ESP62_004275</name>
</gene>
<evidence type="ECO:0000259" key="3">
    <source>
        <dbReference type="Pfam" id="PF01965"/>
    </source>
</evidence>
<dbReference type="RefSeq" id="WP_129180841.1">
    <property type="nucleotide sequence ID" value="NZ_JAGIOG010000001.1"/>
</dbReference>
<dbReference type="Gene3D" id="3.40.50.880">
    <property type="match status" value="1"/>
</dbReference>
<feature type="domain" description="DJ-1/PfpI" evidence="3">
    <location>
        <begin position="22"/>
        <end position="193"/>
    </location>
</feature>
<dbReference type="PANTHER" id="PTHR42733">
    <property type="entry name" value="DJ-1 PROTEIN"/>
    <property type="match status" value="1"/>
</dbReference>
<keyword evidence="4" id="KW-0315">Glutamine amidotransferase</keyword>
<dbReference type="PANTHER" id="PTHR42733:SF12">
    <property type="entry name" value="PROTEINASE"/>
    <property type="match status" value="1"/>
</dbReference>
<dbReference type="CDD" id="cd03134">
    <property type="entry name" value="GATase1_PfpI_like"/>
    <property type="match status" value="1"/>
</dbReference>
<evidence type="ECO:0000256" key="1">
    <source>
        <dbReference type="ARBA" id="ARBA00008542"/>
    </source>
</evidence>
<evidence type="ECO:0000256" key="2">
    <source>
        <dbReference type="SAM" id="MobiDB-lite"/>
    </source>
</evidence>
<proteinExistence type="inferred from homology"/>
<reference evidence="4" key="1">
    <citation type="submission" date="2019-09" db="EMBL/GenBank/DDBJ databases">
        <authorList>
            <person name="Li J."/>
        </authorList>
    </citation>
    <scope>NUCLEOTIDE SEQUENCE [LARGE SCALE GENOMIC DNA]</scope>
    <source>
        <strain evidence="4">NRBC 14897</strain>
    </source>
</reference>
<dbReference type="SUPFAM" id="SSF52317">
    <property type="entry name" value="Class I glutamine amidotransferase-like"/>
    <property type="match status" value="1"/>
</dbReference>
<accession>A0A641AS95</accession>
<dbReference type="InterPro" id="IPR029062">
    <property type="entry name" value="Class_I_gatase-like"/>
</dbReference>
<dbReference type="NCBIfam" id="TIGR01382">
    <property type="entry name" value="PfpI"/>
    <property type="match status" value="1"/>
</dbReference>
<dbReference type="Proteomes" id="UP001515100">
    <property type="component" value="Unassembled WGS sequence"/>
</dbReference>
<dbReference type="PROSITE" id="PS51276">
    <property type="entry name" value="PEPTIDASE_C56_PFPI"/>
    <property type="match status" value="1"/>
</dbReference>
<protein>
    <submittedName>
        <fullName evidence="4">Type 1 glutamine amidotransferase</fullName>
    </submittedName>
</protein>
<dbReference type="AlphaFoldDB" id="A0A641AS95"/>